<feature type="region of interest" description="Disordered" evidence="5">
    <location>
        <begin position="281"/>
        <end position="323"/>
    </location>
</feature>
<dbReference type="GO" id="GO:0016592">
    <property type="term" value="C:mediator complex"/>
    <property type="evidence" value="ECO:0007669"/>
    <property type="project" value="InterPro"/>
</dbReference>
<sequence length="323" mass="34790">MVVKWSVDFIRTPGQPPLQPSETAEAVKKALMGYGAVSSGSWSASFRHFFNRAAVTADAGGAGREFYTMELSDCPGRAYILSNTKKAGDLTPRTLKRRRIRAEVAGDPWGLAADPFTSISRDDDASSGPWQLFGGDLRLPSLLEALGIFEEKPSTVVSGERLEMPEGPYWEGIRVIVGTVYFQGVKGTRFGSPAAPLLLFEHTKTDAVYEAQLTFRKVLTAFPVPLSIPSRPFGASSSDIYDKHPLVYEEEKWPAFLLGYLQQLQQKTGVETPVVPELPERMRRSDTGGATGSGGGGGNVVHGAAAGEGGGQGEEPAAKRVKR</sequence>
<evidence type="ECO:0000256" key="2">
    <source>
        <dbReference type="ARBA" id="ARBA00010743"/>
    </source>
</evidence>
<dbReference type="VEuPathDB" id="CryptoDB:Vbra_21595"/>
<evidence type="ECO:0000313" key="7">
    <source>
        <dbReference type="Proteomes" id="UP000041254"/>
    </source>
</evidence>
<evidence type="ECO:0000256" key="1">
    <source>
        <dbReference type="ARBA" id="ARBA00004123"/>
    </source>
</evidence>
<dbReference type="AlphaFoldDB" id="A0A0G4FSN6"/>
<dbReference type="Proteomes" id="UP000041254">
    <property type="component" value="Unassembled WGS sequence"/>
</dbReference>
<reference evidence="6 7" key="1">
    <citation type="submission" date="2014-11" db="EMBL/GenBank/DDBJ databases">
        <authorList>
            <person name="Zhu J."/>
            <person name="Qi W."/>
            <person name="Song R."/>
        </authorList>
    </citation>
    <scope>NUCLEOTIDE SEQUENCE [LARGE SCALE GENOMIC DNA]</scope>
</reference>
<keyword evidence="4" id="KW-0010">Activator</keyword>
<comment type="function">
    <text evidence="4">Component of the Mediator complex, a coactivator involved in the regulated transcription of nearly all RNA polymerase II-dependent genes. Mediator functions as a bridge to convey information from gene-specific regulatory proteins to the basal RNA polymerase II transcription machinery. Mediator is recruited to promoters by direct interactions with regulatory proteins and serves as a scaffold for the assembly of a functional preinitiation complex with RNA polymerase II and the general transcription factors.</text>
</comment>
<keyword evidence="7" id="KW-1185">Reference proteome</keyword>
<evidence type="ECO:0000256" key="3">
    <source>
        <dbReference type="ARBA" id="ARBA00023242"/>
    </source>
</evidence>
<feature type="compositionally biased region" description="Gly residues" evidence="5">
    <location>
        <begin position="289"/>
        <end position="313"/>
    </location>
</feature>
<name>A0A0G4FSN6_VITBC</name>
<dbReference type="InParanoid" id="A0A0G4FSN6"/>
<dbReference type="EMBL" id="CDMY01000488">
    <property type="protein sequence ID" value="CEM17296.1"/>
    <property type="molecule type" value="Genomic_DNA"/>
</dbReference>
<dbReference type="GO" id="GO:0003712">
    <property type="term" value="F:transcription coregulator activity"/>
    <property type="evidence" value="ECO:0007669"/>
    <property type="project" value="InterPro"/>
</dbReference>
<keyword evidence="4" id="KW-0804">Transcription</keyword>
<proteinExistence type="inferred from homology"/>
<evidence type="ECO:0000256" key="5">
    <source>
        <dbReference type="SAM" id="MobiDB-lite"/>
    </source>
</evidence>
<evidence type="ECO:0000313" key="6">
    <source>
        <dbReference type="EMBL" id="CEM17296.1"/>
    </source>
</evidence>
<organism evidence="6 7">
    <name type="scientific">Vitrella brassicaformis (strain CCMP3155)</name>
    <dbReference type="NCBI Taxonomy" id="1169540"/>
    <lineage>
        <taxon>Eukaryota</taxon>
        <taxon>Sar</taxon>
        <taxon>Alveolata</taxon>
        <taxon>Colpodellida</taxon>
        <taxon>Vitrellaceae</taxon>
        <taxon>Vitrella</taxon>
    </lineage>
</organism>
<evidence type="ECO:0000256" key="4">
    <source>
        <dbReference type="RuleBase" id="RU364152"/>
    </source>
</evidence>
<keyword evidence="4" id="KW-0805">Transcription regulation</keyword>
<comment type="similarity">
    <text evidence="2 4">Belongs to the Mediator complex subunit 20 family.</text>
</comment>
<comment type="subunit">
    <text evidence="4">Component of the Mediator complex.</text>
</comment>
<dbReference type="Pfam" id="PF08612">
    <property type="entry name" value="Med20"/>
    <property type="match status" value="1"/>
</dbReference>
<keyword evidence="3 4" id="KW-0539">Nucleus</keyword>
<gene>
    <name evidence="4" type="primary">MED20</name>
    <name evidence="6" type="ORF">Vbra_21595</name>
</gene>
<dbReference type="InterPro" id="IPR013921">
    <property type="entry name" value="Mediator_Med20"/>
</dbReference>
<dbReference type="GO" id="GO:0006357">
    <property type="term" value="P:regulation of transcription by RNA polymerase II"/>
    <property type="evidence" value="ECO:0007669"/>
    <property type="project" value="InterPro"/>
</dbReference>
<accession>A0A0G4FSN6</accession>
<protein>
    <recommendedName>
        <fullName evidence="4">Mediator of RNA polymerase II transcription subunit 20</fullName>
    </recommendedName>
    <alternativeName>
        <fullName evidence="4">Mediator complex subunit 20</fullName>
    </alternativeName>
</protein>
<comment type="subcellular location">
    <subcellularLocation>
        <location evidence="1 4">Nucleus</location>
    </subcellularLocation>
</comment>